<keyword evidence="6 10" id="KW-1133">Transmembrane helix</keyword>
<keyword evidence="8 10" id="KW-0472">Membrane</keyword>
<dbReference type="InterPro" id="IPR050045">
    <property type="entry name" value="Opp2B"/>
</dbReference>
<evidence type="ECO:0000313" key="12">
    <source>
        <dbReference type="EMBL" id="SIR88674.1"/>
    </source>
</evidence>
<accession>A0A1N7EKU3</accession>
<comment type="subcellular location">
    <subcellularLocation>
        <location evidence="1 10">Cell membrane</location>
        <topology evidence="1 10">Multi-pass membrane protein</topology>
    </subcellularLocation>
</comment>
<dbReference type="Proteomes" id="UP000185687">
    <property type="component" value="Unassembled WGS sequence"/>
</dbReference>
<evidence type="ECO:0000256" key="8">
    <source>
        <dbReference type="ARBA" id="ARBA00023136"/>
    </source>
</evidence>
<dbReference type="Gene3D" id="1.10.3720.10">
    <property type="entry name" value="MetI-like"/>
    <property type="match status" value="1"/>
</dbReference>
<evidence type="ECO:0000256" key="7">
    <source>
        <dbReference type="ARBA" id="ARBA00023065"/>
    </source>
</evidence>
<evidence type="ECO:0000256" key="1">
    <source>
        <dbReference type="ARBA" id="ARBA00004651"/>
    </source>
</evidence>
<dbReference type="EMBL" id="FTNP01000004">
    <property type="protein sequence ID" value="SIR88674.1"/>
    <property type="molecule type" value="Genomic_DNA"/>
</dbReference>
<feature type="transmembrane region" description="Helical" evidence="10">
    <location>
        <begin position="288"/>
        <end position="307"/>
    </location>
</feature>
<name>A0A1N7EKU3_9EURY</name>
<dbReference type="InterPro" id="IPR000515">
    <property type="entry name" value="MetI-like"/>
</dbReference>
<keyword evidence="2 10" id="KW-0813">Transport</keyword>
<feature type="domain" description="ABC transmembrane type-1" evidence="11">
    <location>
        <begin position="110"/>
        <end position="307"/>
    </location>
</feature>
<feature type="transmembrane region" description="Helical" evidence="10">
    <location>
        <begin position="116"/>
        <end position="138"/>
    </location>
</feature>
<evidence type="ECO:0000256" key="2">
    <source>
        <dbReference type="ARBA" id="ARBA00022448"/>
    </source>
</evidence>
<dbReference type="Pfam" id="PF19300">
    <property type="entry name" value="BPD_transp_1_N"/>
    <property type="match status" value="1"/>
</dbReference>
<keyword evidence="7" id="KW-0406">Ion transport</keyword>
<protein>
    <submittedName>
        <fullName evidence="12">Peptide/nickel transport system permease protein</fullName>
    </submittedName>
</protein>
<evidence type="ECO:0000256" key="3">
    <source>
        <dbReference type="ARBA" id="ARBA00022475"/>
    </source>
</evidence>
<dbReference type="InterPro" id="IPR045621">
    <property type="entry name" value="BPD_transp_1_N"/>
</dbReference>
<feature type="transmembrane region" description="Helical" evidence="10">
    <location>
        <begin position="20"/>
        <end position="38"/>
    </location>
</feature>
<proteinExistence type="inferred from homology"/>
<dbReference type="PROSITE" id="PS50928">
    <property type="entry name" value="ABC_TM1"/>
    <property type="match status" value="1"/>
</dbReference>
<dbReference type="STRING" id="588898.BB347_15415"/>
<dbReference type="SUPFAM" id="SSF161098">
    <property type="entry name" value="MetI-like"/>
    <property type="match status" value="1"/>
</dbReference>
<dbReference type="GO" id="GO:0005886">
    <property type="term" value="C:plasma membrane"/>
    <property type="evidence" value="ECO:0007669"/>
    <property type="project" value="UniProtKB-SubCell"/>
</dbReference>
<keyword evidence="5 10" id="KW-0812">Transmembrane</keyword>
<dbReference type="NCBIfam" id="NF045470">
    <property type="entry name" value="Opp2B"/>
    <property type="match status" value="1"/>
</dbReference>
<evidence type="ECO:0000313" key="13">
    <source>
        <dbReference type="Proteomes" id="UP000185687"/>
    </source>
</evidence>
<keyword evidence="13" id="KW-1185">Reference proteome</keyword>
<evidence type="ECO:0000256" key="4">
    <source>
        <dbReference type="ARBA" id="ARBA00022596"/>
    </source>
</evidence>
<organism evidence="12 13">
    <name type="scientific">Natronorubrum daqingense</name>
    <dbReference type="NCBI Taxonomy" id="588898"/>
    <lineage>
        <taxon>Archaea</taxon>
        <taxon>Methanobacteriati</taxon>
        <taxon>Methanobacteriota</taxon>
        <taxon>Stenosarchaea group</taxon>
        <taxon>Halobacteria</taxon>
        <taxon>Halobacteriales</taxon>
        <taxon>Natrialbaceae</taxon>
        <taxon>Natronorubrum</taxon>
    </lineage>
</organism>
<evidence type="ECO:0000256" key="9">
    <source>
        <dbReference type="ARBA" id="ARBA00024202"/>
    </source>
</evidence>
<evidence type="ECO:0000256" key="10">
    <source>
        <dbReference type="RuleBase" id="RU363032"/>
    </source>
</evidence>
<gene>
    <name evidence="12" type="ORF">SAMN05421809_2665</name>
</gene>
<comment type="similarity">
    <text evidence="9">Belongs to the binding-protein-dependent transport system permease family. OppBC subfamily.</text>
</comment>
<dbReference type="PANTHER" id="PTHR43163:SF6">
    <property type="entry name" value="DIPEPTIDE TRANSPORT SYSTEM PERMEASE PROTEIN DPPB-RELATED"/>
    <property type="match status" value="1"/>
</dbReference>
<dbReference type="GeneID" id="30957360"/>
<keyword evidence="3" id="KW-1003">Cell membrane</keyword>
<evidence type="ECO:0000256" key="5">
    <source>
        <dbReference type="ARBA" id="ARBA00022692"/>
    </source>
</evidence>
<evidence type="ECO:0000259" key="11">
    <source>
        <dbReference type="PROSITE" id="PS50928"/>
    </source>
</evidence>
<dbReference type="InterPro" id="IPR035906">
    <property type="entry name" value="MetI-like_sf"/>
</dbReference>
<keyword evidence="4" id="KW-0533">Nickel</keyword>
<feature type="transmembrane region" description="Helical" evidence="10">
    <location>
        <begin position="242"/>
        <end position="268"/>
    </location>
</feature>
<sequence>MPDAAIASEENAVSYLLRRFASSTVVLFGVTVLTYGLIHLTPGDPARTVLAEQQGRQPDDDAVNEFRAEEGLDDPIPIQYGNWLGDVLGGDLGRSYYGDGDVLELLLAHLPNTIELAGASVLIAVAIALPAGVISAVYRGTWVDYASQVVSLLGLSMPNFWLGYLLIIGGALRLGVFPVYGAGTPAHLVLPAITLGTGMAAVLTRLVRSSLLETLEEPYVDAARSRGLAERGVVVAHALRTALLPVVTIIGLQLGAVLGGAVVVEVVFQRPGVGTLLVDAVFARDFPVIQGVTLLVGVTFVVVNLLTDLAYRRLDPRVSLGGGRA</sequence>
<reference evidence="12 13" key="1">
    <citation type="submission" date="2017-01" db="EMBL/GenBank/DDBJ databases">
        <authorList>
            <person name="Mah S.A."/>
            <person name="Swanson W.J."/>
            <person name="Moy G.W."/>
            <person name="Vacquier V.D."/>
        </authorList>
    </citation>
    <scope>NUCLEOTIDE SEQUENCE [LARGE SCALE GENOMIC DNA]</scope>
    <source>
        <strain evidence="12 13">CGMCC 1.8909</strain>
    </source>
</reference>
<dbReference type="CDD" id="cd06261">
    <property type="entry name" value="TM_PBP2"/>
    <property type="match status" value="1"/>
</dbReference>
<feature type="transmembrane region" description="Helical" evidence="10">
    <location>
        <begin position="159"/>
        <end position="180"/>
    </location>
</feature>
<dbReference type="GO" id="GO:0015099">
    <property type="term" value="F:nickel cation transmembrane transporter activity"/>
    <property type="evidence" value="ECO:0007669"/>
    <property type="project" value="InterPro"/>
</dbReference>
<feature type="transmembrane region" description="Helical" evidence="10">
    <location>
        <begin position="186"/>
        <end position="207"/>
    </location>
</feature>
<dbReference type="RefSeq" id="WP_394329263.1">
    <property type="nucleotide sequence ID" value="NZ_CP019327.1"/>
</dbReference>
<dbReference type="AlphaFoldDB" id="A0A1N7EKU3"/>
<dbReference type="Pfam" id="PF00528">
    <property type="entry name" value="BPD_transp_1"/>
    <property type="match status" value="1"/>
</dbReference>
<dbReference type="PANTHER" id="PTHR43163">
    <property type="entry name" value="DIPEPTIDE TRANSPORT SYSTEM PERMEASE PROTEIN DPPB-RELATED"/>
    <property type="match status" value="1"/>
</dbReference>
<evidence type="ECO:0000256" key="6">
    <source>
        <dbReference type="ARBA" id="ARBA00022989"/>
    </source>
</evidence>